<dbReference type="Proteomes" id="UP000303847">
    <property type="component" value="Chromosome"/>
</dbReference>
<accession>A0A2U1UP73</accession>
<reference evidence="4 6" key="2">
    <citation type="submission" date="2018-11" db="EMBL/GenBank/DDBJ databases">
        <title>Genome sequences of Brenneria nigrifluens and Brenneria rubrifaciens.</title>
        <authorList>
            <person name="Poret-Peterson A.T."/>
            <person name="McClean A.E."/>
            <person name="Kluepfel D.A."/>
        </authorList>
    </citation>
    <scope>NUCLEOTIDE SEQUENCE [LARGE SCALE GENOMIC DNA]</scope>
    <source>
        <strain evidence="4 6">ATCC 13028</strain>
    </source>
</reference>
<dbReference type="EMBL" id="QDKK01000024">
    <property type="protein sequence ID" value="PWC23488.1"/>
    <property type="molecule type" value="Genomic_DNA"/>
</dbReference>
<dbReference type="PANTHER" id="PTHR43205:SF7">
    <property type="entry name" value="PROSTAGLANDIN REDUCTASE 1"/>
    <property type="match status" value="1"/>
</dbReference>
<dbReference type="PANTHER" id="PTHR43205">
    <property type="entry name" value="PROSTAGLANDIN REDUCTASE"/>
    <property type="match status" value="1"/>
</dbReference>
<dbReference type="Gene3D" id="3.40.50.720">
    <property type="entry name" value="NAD(P)-binding Rossmann-like Domain"/>
    <property type="match status" value="1"/>
</dbReference>
<evidence type="ECO:0000313" key="5">
    <source>
        <dbReference type="Proteomes" id="UP000295985"/>
    </source>
</evidence>
<protein>
    <submittedName>
        <fullName evidence="3">NADP-dependent oxidoreductase</fullName>
    </submittedName>
</protein>
<dbReference type="FunFam" id="3.40.50.720:FF:000121">
    <property type="entry name" value="Prostaglandin reductase 2"/>
    <property type="match status" value="1"/>
</dbReference>
<dbReference type="InterPro" id="IPR020843">
    <property type="entry name" value="ER"/>
</dbReference>
<gene>
    <name evidence="3" type="ORF">DDT54_14710</name>
    <name evidence="4" type="ORF">EH206_20025</name>
</gene>
<dbReference type="InterPro" id="IPR036291">
    <property type="entry name" value="NAD(P)-bd_dom_sf"/>
</dbReference>
<dbReference type="AlphaFoldDB" id="A0A2U1UP73"/>
<dbReference type="OrthoDB" id="9805663at2"/>
<sequence length="345" mass="37224">MSQTDRINRRIVLASRPHGAPTQDNFRLEQQPIPEIKEGEVLLRTVFLSLDPYMRGRMSDAPSYAKPVELGEVMVGATVSRVAASKHPDYRPGDWVQAYSGWQDYAVSDGRALTNLGQSPEHPSCALGVLGMPGFTAYMGLMDIGQPKAGETLVVAAATGPVGATVGQLGKLQGCRVVGVAGGAEKCRYAVEVLGFDDCIDHRATDFADQLKAACPDGIDIYYENVGGKVFDAVLPLLNTSARVPLCGLVASYNATGLPDGPDRLPLLMGSLLKKRIRMQGFIIFDDYGPRFDEFWQAVSPWVAQGKIKYREDVVDGLENAVEAFSGLLQGRNFGKLVVRAGADT</sequence>
<dbReference type="GO" id="GO:0016628">
    <property type="term" value="F:oxidoreductase activity, acting on the CH-CH group of donors, NAD or NADP as acceptor"/>
    <property type="evidence" value="ECO:0007669"/>
    <property type="project" value="InterPro"/>
</dbReference>
<evidence type="ECO:0000259" key="2">
    <source>
        <dbReference type="SMART" id="SM00829"/>
    </source>
</evidence>
<dbReference type="InterPro" id="IPR011032">
    <property type="entry name" value="GroES-like_sf"/>
</dbReference>
<evidence type="ECO:0000256" key="1">
    <source>
        <dbReference type="ARBA" id="ARBA00023002"/>
    </source>
</evidence>
<dbReference type="InterPro" id="IPR013149">
    <property type="entry name" value="ADH-like_C"/>
</dbReference>
<dbReference type="SUPFAM" id="SSF50129">
    <property type="entry name" value="GroES-like"/>
    <property type="match status" value="2"/>
</dbReference>
<dbReference type="Gene3D" id="3.90.180.10">
    <property type="entry name" value="Medium-chain alcohol dehydrogenases, catalytic domain"/>
    <property type="match status" value="1"/>
</dbReference>
<feature type="domain" description="Enoyl reductase (ER)" evidence="2">
    <location>
        <begin position="22"/>
        <end position="339"/>
    </location>
</feature>
<dbReference type="RefSeq" id="WP_009114599.1">
    <property type="nucleotide sequence ID" value="NZ_CP034036.1"/>
</dbReference>
<dbReference type="Proteomes" id="UP000295985">
    <property type="component" value="Unassembled WGS sequence"/>
</dbReference>
<evidence type="ECO:0000313" key="4">
    <source>
        <dbReference type="EMBL" id="QCR06235.1"/>
    </source>
</evidence>
<dbReference type="InterPro" id="IPR045010">
    <property type="entry name" value="MDR_fam"/>
</dbReference>
<dbReference type="SUPFAM" id="SSF51735">
    <property type="entry name" value="NAD(P)-binding Rossmann-fold domains"/>
    <property type="match status" value="1"/>
</dbReference>
<dbReference type="CDD" id="cd05288">
    <property type="entry name" value="PGDH"/>
    <property type="match status" value="1"/>
</dbReference>
<proteinExistence type="predicted"/>
<evidence type="ECO:0000313" key="3">
    <source>
        <dbReference type="EMBL" id="PWC23488.1"/>
    </source>
</evidence>
<dbReference type="EMBL" id="CP034036">
    <property type="protein sequence ID" value="QCR06235.1"/>
    <property type="molecule type" value="Genomic_DNA"/>
</dbReference>
<reference evidence="3 5" key="1">
    <citation type="submission" date="2018-04" db="EMBL/GenBank/DDBJ databases">
        <title>Brenneria corticis sp.nov.</title>
        <authorList>
            <person name="Li Y."/>
        </authorList>
    </citation>
    <scope>NUCLEOTIDE SEQUENCE [LARGE SCALE GENOMIC DNA]</scope>
    <source>
        <strain evidence="3 5">LMG 2694</strain>
    </source>
</reference>
<name>A0A2U1UP73_9GAMM</name>
<dbReference type="Pfam" id="PF00107">
    <property type="entry name" value="ADH_zinc_N"/>
    <property type="match status" value="1"/>
</dbReference>
<organism evidence="3 5">
    <name type="scientific">Brenneria nigrifluens DSM 30175 = ATCC 13028</name>
    <dbReference type="NCBI Taxonomy" id="1121120"/>
    <lineage>
        <taxon>Bacteria</taxon>
        <taxon>Pseudomonadati</taxon>
        <taxon>Pseudomonadota</taxon>
        <taxon>Gammaproteobacteria</taxon>
        <taxon>Enterobacterales</taxon>
        <taxon>Pectobacteriaceae</taxon>
        <taxon>Brenneria</taxon>
    </lineage>
</organism>
<evidence type="ECO:0000313" key="6">
    <source>
        <dbReference type="Proteomes" id="UP000303847"/>
    </source>
</evidence>
<keyword evidence="1" id="KW-0560">Oxidoreductase</keyword>
<dbReference type="Pfam" id="PF16884">
    <property type="entry name" value="ADH_N_2"/>
    <property type="match status" value="1"/>
</dbReference>
<keyword evidence="6" id="KW-1185">Reference proteome</keyword>
<dbReference type="InterPro" id="IPR041694">
    <property type="entry name" value="ADH_N_2"/>
</dbReference>
<dbReference type="SMART" id="SM00829">
    <property type="entry name" value="PKS_ER"/>
    <property type="match status" value="1"/>
</dbReference>